<dbReference type="EMBL" id="RSCL01000027">
    <property type="protein sequence ID" value="RUS99198.1"/>
    <property type="molecule type" value="Genomic_DNA"/>
</dbReference>
<keyword evidence="1" id="KW-0808">Transferase</keyword>
<dbReference type="SMART" id="SM00220">
    <property type="entry name" value="S_TKc"/>
    <property type="match status" value="1"/>
</dbReference>
<dbReference type="PANTHER" id="PTHR43289:SF34">
    <property type="entry name" value="SERINE_THREONINE-PROTEIN KINASE YBDM-RELATED"/>
    <property type="match status" value="1"/>
</dbReference>
<keyword evidence="2 5" id="KW-0547">Nucleotide-binding</keyword>
<dbReference type="InterPro" id="IPR008629">
    <property type="entry name" value="GUN4-like"/>
</dbReference>
<evidence type="ECO:0000313" key="7">
    <source>
        <dbReference type="EMBL" id="RUS99198.1"/>
    </source>
</evidence>
<dbReference type="InterPro" id="IPR008271">
    <property type="entry name" value="Ser/Thr_kinase_AS"/>
</dbReference>
<feature type="domain" description="Protein kinase" evidence="6">
    <location>
        <begin position="14"/>
        <end position="279"/>
    </location>
</feature>
<dbReference type="RefSeq" id="WP_127085964.1">
    <property type="nucleotide sequence ID" value="NZ_RSCL01000027.1"/>
</dbReference>
<evidence type="ECO:0000256" key="1">
    <source>
        <dbReference type="ARBA" id="ARBA00022679"/>
    </source>
</evidence>
<keyword evidence="8" id="KW-1185">Reference proteome</keyword>
<dbReference type="GO" id="GO:0004674">
    <property type="term" value="F:protein serine/threonine kinase activity"/>
    <property type="evidence" value="ECO:0007669"/>
    <property type="project" value="TreeGrafter"/>
</dbReference>
<accession>A0A3S1CVX9</accession>
<dbReference type="PROSITE" id="PS50011">
    <property type="entry name" value="PROTEIN_KINASE_DOM"/>
    <property type="match status" value="1"/>
</dbReference>
<evidence type="ECO:0000313" key="8">
    <source>
        <dbReference type="Proteomes" id="UP000271624"/>
    </source>
</evidence>
<reference evidence="7" key="1">
    <citation type="submission" date="2018-12" db="EMBL/GenBank/DDBJ databases">
        <authorList>
            <person name="Will S."/>
            <person name="Neumann-Schaal M."/>
            <person name="Henke P."/>
        </authorList>
    </citation>
    <scope>NUCLEOTIDE SEQUENCE</scope>
    <source>
        <strain evidence="7">PCC 7102</strain>
    </source>
</reference>
<gene>
    <name evidence="7" type="ORF">DSM106972_079000</name>
</gene>
<dbReference type="Gene3D" id="3.30.200.20">
    <property type="entry name" value="Phosphorylase Kinase, domain 1"/>
    <property type="match status" value="1"/>
</dbReference>
<evidence type="ECO:0000256" key="2">
    <source>
        <dbReference type="ARBA" id="ARBA00022741"/>
    </source>
</evidence>
<evidence type="ECO:0000256" key="5">
    <source>
        <dbReference type="PROSITE-ProRule" id="PRU10141"/>
    </source>
</evidence>
<sequence length="440" mass="50195">MFWQSGQQLDNGKYIVERKLGQGGFGVTYLAKSNTGHQVVIKTLKLTDGDDFGKSQQDFVNEALKLAKCVHPHIVKVYECIKVDDLWGIVMEYVEGEELIYKNLPLPEQEALFYINQIGEALEMVHNKGLLHRDVKPNNIIIRANKSEAVLIDFGIAREFNPNVTQTHTEYVTPFYAPPEQYNPRAKRGAFTDVYSLAATLYKVLTGQEPEGSISRMMDCALASPKELNPRLSNKVNDAILKGLELVPENRPQSIKAWLQLLNSDSEDIYTNIFSHISIQANNYSSLETLLVDGKWKEADKETKNILLKLCNREVENYITYESILDINTQDICILDTLWVKCSNGHFGFSVQKEIWRNSGGCIGKFDEEAWVKFGETVGWRSTRQHQILFASWTSREWSYYSQIKFSLDAPKGHLPRLWDEWRGGVELVAIALKLESCDD</sequence>
<dbReference type="InterPro" id="IPR000719">
    <property type="entry name" value="Prot_kinase_dom"/>
</dbReference>
<reference evidence="7" key="2">
    <citation type="journal article" date="2019" name="Genome Biol. Evol.">
        <title>Day and night: Metabolic profiles and evolutionary relationships of six axenic non-marine cyanobacteria.</title>
        <authorList>
            <person name="Will S.E."/>
            <person name="Henke P."/>
            <person name="Boedeker C."/>
            <person name="Huang S."/>
            <person name="Brinkmann H."/>
            <person name="Rohde M."/>
            <person name="Jarek M."/>
            <person name="Friedl T."/>
            <person name="Seufert S."/>
            <person name="Schumacher M."/>
            <person name="Overmann J."/>
            <person name="Neumann-Schaal M."/>
            <person name="Petersen J."/>
        </authorList>
    </citation>
    <scope>NUCLEOTIDE SEQUENCE [LARGE SCALE GENOMIC DNA]</scope>
    <source>
        <strain evidence="7">PCC 7102</strain>
    </source>
</reference>
<dbReference type="Proteomes" id="UP000271624">
    <property type="component" value="Unassembled WGS sequence"/>
</dbReference>
<dbReference type="InterPro" id="IPR017441">
    <property type="entry name" value="Protein_kinase_ATP_BS"/>
</dbReference>
<organism evidence="7 8">
    <name type="scientific">Dulcicalothrix desertica PCC 7102</name>
    <dbReference type="NCBI Taxonomy" id="232991"/>
    <lineage>
        <taxon>Bacteria</taxon>
        <taxon>Bacillati</taxon>
        <taxon>Cyanobacteriota</taxon>
        <taxon>Cyanophyceae</taxon>
        <taxon>Nostocales</taxon>
        <taxon>Calotrichaceae</taxon>
        <taxon>Dulcicalothrix</taxon>
    </lineage>
</organism>
<dbReference type="Gene3D" id="1.25.40.620">
    <property type="match status" value="1"/>
</dbReference>
<dbReference type="InterPro" id="IPR037215">
    <property type="entry name" value="GUN4-like_sf"/>
</dbReference>
<dbReference type="Gene3D" id="1.10.10.1770">
    <property type="entry name" value="Gun4-like"/>
    <property type="match status" value="1"/>
</dbReference>
<dbReference type="OrthoDB" id="581647at2"/>
<dbReference type="Pfam" id="PF00069">
    <property type="entry name" value="Pkinase"/>
    <property type="match status" value="1"/>
</dbReference>
<dbReference type="CDD" id="cd14014">
    <property type="entry name" value="STKc_PknB_like"/>
    <property type="match status" value="1"/>
</dbReference>
<protein>
    <recommendedName>
        <fullName evidence="6">Protein kinase domain-containing protein</fullName>
    </recommendedName>
</protein>
<dbReference type="SUPFAM" id="SSF56112">
    <property type="entry name" value="Protein kinase-like (PK-like)"/>
    <property type="match status" value="1"/>
</dbReference>
<dbReference type="Gene3D" id="1.10.510.10">
    <property type="entry name" value="Transferase(Phosphotransferase) domain 1"/>
    <property type="match status" value="1"/>
</dbReference>
<dbReference type="GO" id="GO:0005524">
    <property type="term" value="F:ATP binding"/>
    <property type="evidence" value="ECO:0007669"/>
    <property type="project" value="UniProtKB-UniRule"/>
</dbReference>
<dbReference type="InterPro" id="IPR011009">
    <property type="entry name" value="Kinase-like_dom_sf"/>
</dbReference>
<dbReference type="AlphaFoldDB" id="A0A3S1CVX9"/>
<keyword evidence="3" id="KW-0418">Kinase</keyword>
<dbReference type="CDD" id="cd16383">
    <property type="entry name" value="GUN4"/>
    <property type="match status" value="1"/>
</dbReference>
<feature type="binding site" evidence="5">
    <location>
        <position position="42"/>
    </location>
    <ligand>
        <name>ATP</name>
        <dbReference type="ChEBI" id="CHEBI:30616"/>
    </ligand>
</feature>
<evidence type="ECO:0000256" key="3">
    <source>
        <dbReference type="ARBA" id="ARBA00022777"/>
    </source>
</evidence>
<proteinExistence type="predicted"/>
<dbReference type="PROSITE" id="PS00108">
    <property type="entry name" value="PROTEIN_KINASE_ST"/>
    <property type="match status" value="1"/>
</dbReference>
<dbReference type="SUPFAM" id="SSF140869">
    <property type="entry name" value="GUN4-like"/>
    <property type="match status" value="1"/>
</dbReference>
<evidence type="ECO:0000259" key="6">
    <source>
        <dbReference type="PROSITE" id="PS50011"/>
    </source>
</evidence>
<keyword evidence="4 5" id="KW-0067">ATP-binding</keyword>
<dbReference type="PROSITE" id="PS00107">
    <property type="entry name" value="PROTEIN_KINASE_ATP"/>
    <property type="match status" value="1"/>
</dbReference>
<dbReference type="PANTHER" id="PTHR43289">
    <property type="entry name" value="MITOGEN-ACTIVATED PROTEIN KINASE KINASE KINASE 20-RELATED"/>
    <property type="match status" value="1"/>
</dbReference>
<comment type="caution">
    <text evidence="7">The sequence shown here is derived from an EMBL/GenBank/DDBJ whole genome shotgun (WGS) entry which is preliminary data.</text>
</comment>
<dbReference type="Pfam" id="PF05419">
    <property type="entry name" value="GUN4"/>
    <property type="match status" value="1"/>
</dbReference>
<name>A0A3S1CVX9_9CYAN</name>
<evidence type="ECO:0000256" key="4">
    <source>
        <dbReference type="ARBA" id="ARBA00022840"/>
    </source>
</evidence>